<name>A0ABM7VUX5_9ENTR</name>
<feature type="transmembrane region" description="Helical" evidence="6">
    <location>
        <begin position="12"/>
        <end position="31"/>
    </location>
</feature>
<evidence type="ECO:0000256" key="4">
    <source>
        <dbReference type="ARBA" id="ARBA00022989"/>
    </source>
</evidence>
<keyword evidence="3 6" id="KW-0812">Transmembrane</keyword>
<dbReference type="Pfam" id="PF02694">
    <property type="entry name" value="UPF0060"/>
    <property type="match status" value="1"/>
</dbReference>
<comment type="similarity">
    <text evidence="6">Belongs to the UPF0060 family.</text>
</comment>
<dbReference type="PANTHER" id="PTHR36116">
    <property type="entry name" value="UPF0060 MEMBRANE PROTEIN YNFA"/>
    <property type="match status" value="1"/>
</dbReference>
<feature type="transmembrane region" description="Helical" evidence="6">
    <location>
        <begin position="64"/>
        <end position="81"/>
    </location>
</feature>
<evidence type="ECO:0000256" key="1">
    <source>
        <dbReference type="ARBA" id="ARBA00004651"/>
    </source>
</evidence>
<organism evidence="7 8">
    <name type="scientific">Phytobacter diazotrophicus</name>
    <dbReference type="NCBI Taxonomy" id="395631"/>
    <lineage>
        <taxon>Bacteria</taxon>
        <taxon>Pseudomonadati</taxon>
        <taxon>Pseudomonadota</taxon>
        <taxon>Gammaproteobacteria</taxon>
        <taxon>Enterobacterales</taxon>
        <taxon>Enterobacteriaceae</taxon>
        <taxon>Phytobacter</taxon>
    </lineage>
</organism>
<accession>A0ABM7VUX5</accession>
<protein>
    <submittedName>
        <fullName evidence="7">UPF0060 membrane protein</fullName>
    </submittedName>
</protein>
<dbReference type="SUPFAM" id="SSF103481">
    <property type="entry name" value="Multidrug resistance efflux transporter EmrE"/>
    <property type="match status" value="1"/>
</dbReference>
<dbReference type="PANTHER" id="PTHR36116:SF1">
    <property type="entry name" value="UPF0060 MEMBRANE PROTEIN YNFA"/>
    <property type="match status" value="1"/>
</dbReference>
<keyword evidence="4 6" id="KW-1133">Transmembrane helix</keyword>
<dbReference type="Proteomes" id="UP001320460">
    <property type="component" value="Chromosome"/>
</dbReference>
<dbReference type="InterPro" id="IPR037185">
    <property type="entry name" value="EmrE-like"/>
</dbReference>
<gene>
    <name evidence="7" type="ORF">PDTA9734_24780</name>
</gene>
<evidence type="ECO:0000256" key="3">
    <source>
        <dbReference type="ARBA" id="ARBA00022692"/>
    </source>
</evidence>
<dbReference type="HAMAP" id="MF_00010">
    <property type="entry name" value="UPF0060"/>
    <property type="match status" value="1"/>
</dbReference>
<keyword evidence="5 6" id="KW-0472">Membrane</keyword>
<comment type="subcellular location">
    <subcellularLocation>
        <location evidence="1 6">Cell membrane</location>
        <topology evidence="1 6">Multi-pass membrane protein</topology>
    </subcellularLocation>
</comment>
<dbReference type="NCBIfam" id="NF002586">
    <property type="entry name" value="PRK02237.1"/>
    <property type="match status" value="1"/>
</dbReference>
<evidence type="ECO:0000256" key="2">
    <source>
        <dbReference type="ARBA" id="ARBA00022475"/>
    </source>
</evidence>
<evidence type="ECO:0000256" key="6">
    <source>
        <dbReference type="HAMAP-Rule" id="MF_00010"/>
    </source>
</evidence>
<feature type="transmembrane region" description="Helical" evidence="6">
    <location>
        <begin position="93"/>
        <end position="111"/>
    </location>
</feature>
<dbReference type="EMBL" id="AP025334">
    <property type="protein sequence ID" value="BDD50991.1"/>
    <property type="molecule type" value="Genomic_DNA"/>
</dbReference>
<feature type="transmembrane region" description="Helical" evidence="6">
    <location>
        <begin position="37"/>
        <end position="57"/>
    </location>
</feature>
<evidence type="ECO:0000313" key="7">
    <source>
        <dbReference type="EMBL" id="BDD50991.1"/>
    </source>
</evidence>
<evidence type="ECO:0000256" key="5">
    <source>
        <dbReference type="ARBA" id="ARBA00023136"/>
    </source>
</evidence>
<keyword evidence="8" id="KW-1185">Reference proteome</keyword>
<keyword evidence="2 6" id="KW-1003">Cell membrane</keyword>
<proteinExistence type="inferred from homology"/>
<sequence length="113" mass="12355">MKTREMIKTTLLFFLTAICEIVGCFLPWLWLKRGATPLLLLPAALALALFVWLLTLHPAASGRVYAAYGGVYVCTALLWLRVVDGVKLSLYDWTGAAIALCGMLIIVAGWGRA</sequence>
<reference evidence="7 8" key="1">
    <citation type="submission" date="2021-12" db="EMBL/GenBank/DDBJ databases">
        <title>Complete genome sequence of Phytobacter diazotrophicus TA9734.</title>
        <authorList>
            <person name="Kubota H."/>
            <person name="Nakayama Y."/>
            <person name="Ariyoshi T."/>
        </authorList>
    </citation>
    <scope>NUCLEOTIDE SEQUENCE [LARGE SCALE GENOMIC DNA]</scope>
    <source>
        <strain evidence="7 8">TA9734</strain>
    </source>
</reference>
<dbReference type="InterPro" id="IPR003844">
    <property type="entry name" value="UPF0060"/>
</dbReference>
<evidence type="ECO:0000313" key="8">
    <source>
        <dbReference type="Proteomes" id="UP001320460"/>
    </source>
</evidence>